<protein>
    <recommendedName>
        <fullName evidence="5">EKC/KEOPS complex subunit BUD32</fullName>
        <ecNumber evidence="3">2.7.11.1</ecNumber>
    </recommendedName>
    <alternativeName>
        <fullName evidence="11 12">Atypical Serine/threonine protein kinase BUD32</fullName>
    </alternativeName>
    <alternativeName>
        <fullName evidence="4">EKC/KEOPS complex subunit bud32</fullName>
    </alternativeName>
</protein>
<dbReference type="InterPro" id="IPR008266">
    <property type="entry name" value="Tyr_kinase_AS"/>
</dbReference>
<comment type="catalytic activity">
    <reaction evidence="13">
        <text>L-threonyl-[protein] + ATP = O-phospho-L-threonyl-[protein] + ADP + H(+)</text>
        <dbReference type="Rhea" id="RHEA:46608"/>
        <dbReference type="Rhea" id="RHEA-COMP:11060"/>
        <dbReference type="Rhea" id="RHEA-COMP:11605"/>
        <dbReference type="ChEBI" id="CHEBI:15378"/>
        <dbReference type="ChEBI" id="CHEBI:30013"/>
        <dbReference type="ChEBI" id="CHEBI:30616"/>
        <dbReference type="ChEBI" id="CHEBI:61977"/>
        <dbReference type="ChEBI" id="CHEBI:456216"/>
        <dbReference type="EC" id="2.7.11.1"/>
    </reaction>
</comment>
<dbReference type="Proteomes" id="UP000826661">
    <property type="component" value="Chromosome IV"/>
</dbReference>
<evidence type="ECO:0000256" key="6">
    <source>
        <dbReference type="ARBA" id="ARBA00022527"/>
    </source>
</evidence>
<proteinExistence type="predicted"/>
<keyword evidence="8" id="KW-0547">Nucleotide-binding</keyword>
<dbReference type="Pfam" id="PF00069">
    <property type="entry name" value="Pkinase"/>
    <property type="match status" value="1"/>
</dbReference>
<evidence type="ECO:0000256" key="14">
    <source>
        <dbReference type="ARBA" id="ARBA00048679"/>
    </source>
</evidence>
<keyword evidence="17" id="KW-1185">Reference proteome</keyword>
<dbReference type="SUPFAM" id="SSF56112">
    <property type="entry name" value="Protein kinase-like (PK-like)"/>
    <property type="match status" value="1"/>
</dbReference>
<evidence type="ECO:0000259" key="15">
    <source>
        <dbReference type="PROSITE" id="PS50011"/>
    </source>
</evidence>
<dbReference type="SMART" id="SM00219">
    <property type="entry name" value="TyrKc"/>
    <property type="match status" value="1"/>
</dbReference>
<dbReference type="InterPro" id="IPR045216">
    <property type="entry name" value="CK2_alpha"/>
</dbReference>
<evidence type="ECO:0000256" key="5">
    <source>
        <dbReference type="ARBA" id="ARBA00019973"/>
    </source>
</evidence>
<evidence type="ECO:0000313" key="16">
    <source>
        <dbReference type="EMBL" id="QYT00220.1"/>
    </source>
</evidence>
<sequence>MAQTSTPLTISLLNTAHNHIQEMSADSEGYASSDAYEIVRKISSTKHADIFEGVRMRDLKRCIVKPAKEVGRHRIEQEIKMLRSLQGGTNIPNLYDVVQDNQTEPLSVVFEYIENTDFRSLYPRFSAEDVRYYMKELLKAVEFSHSKGVMHRDIRPHNIMIDHSQRKLRLFNWDYADVYVPNSRYSVRVSYGFIKAPELLLHYEEYDCSSDMWNFGMVFASLIFRKEPFIHGNSIFHILQAIARVLGTKGLLNYVEKYDIETDPDGVDAIPYYEKRSWESFFSEGNERYRSDEAVDLLDKLLRWDHKQRLTAAEALKHAYFN</sequence>
<evidence type="ECO:0000256" key="8">
    <source>
        <dbReference type="ARBA" id="ARBA00022741"/>
    </source>
</evidence>
<organism evidence="16 17">
    <name type="scientific">Trichoderma simmonsii</name>
    <dbReference type="NCBI Taxonomy" id="1491479"/>
    <lineage>
        <taxon>Eukaryota</taxon>
        <taxon>Fungi</taxon>
        <taxon>Dikarya</taxon>
        <taxon>Ascomycota</taxon>
        <taxon>Pezizomycotina</taxon>
        <taxon>Sordariomycetes</taxon>
        <taxon>Hypocreomycetidae</taxon>
        <taxon>Hypocreales</taxon>
        <taxon>Hypocreaceae</taxon>
        <taxon>Trichoderma</taxon>
    </lineage>
</organism>
<keyword evidence="9 16" id="KW-0418">Kinase</keyword>
<evidence type="ECO:0000256" key="11">
    <source>
        <dbReference type="ARBA" id="ARBA00030980"/>
    </source>
</evidence>
<comment type="function">
    <text evidence="1">Component of the EKC/KEOPS complex that is required for the formation of a threonylcarbamoyl group on adenosine at position 37 (t(6)A37) in tRNAs that read codons beginning with adenine. The complex is probably involved in the transfer of the threonylcarbamoyl moiety of threonylcarbamoyl-AMP (TC-AMP) to the N6 group of A37. BUD32 has ATPase activity in the context of the EKC/KEOPS complex and likely plays a supporting role to the catalytic subunit KAE1. The EKC/KEOPS complex also promotes both telomere uncapping and telomere elongation. The complex is required for efficient recruitment of transcriptional coactivators.</text>
</comment>
<dbReference type="GO" id="GO:0005829">
    <property type="term" value="C:cytosol"/>
    <property type="evidence" value="ECO:0007669"/>
    <property type="project" value="TreeGrafter"/>
</dbReference>
<dbReference type="CDD" id="cd14132">
    <property type="entry name" value="STKc_CK2_alpha"/>
    <property type="match status" value="1"/>
</dbReference>
<dbReference type="GO" id="GO:0051726">
    <property type="term" value="P:regulation of cell cycle"/>
    <property type="evidence" value="ECO:0007669"/>
    <property type="project" value="TreeGrafter"/>
</dbReference>
<name>A0A8G0LHS7_9HYPO</name>
<dbReference type="GO" id="GO:0004674">
    <property type="term" value="F:protein serine/threonine kinase activity"/>
    <property type="evidence" value="ECO:0007669"/>
    <property type="project" value="UniProtKB-KW"/>
</dbReference>
<evidence type="ECO:0000256" key="4">
    <source>
        <dbReference type="ARBA" id="ARBA00013948"/>
    </source>
</evidence>
<accession>A0A8G0LHS7</accession>
<reference evidence="16 17" key="1">
    <citation type="journal article" date="2021" name="BMC Genomics">
        <title>Telomere-to-telomere genome assembly of asparaginase-producing Trichoderma simmonsii.</title>
        <authorList>
            <person name="Chung D."/>
            <person name="Kwon Y.M."/>
            <person name="Yang Y."/>
        </authorList>
    </citation>
    <scope>NUCLEOTIDE SEQUENCE [LARGE SCALE GENOMIC DNA]</scope>
    <source>
        <strain evidence="16 17">GH-Sj1</strain>
    </source>
</reference>
<evidence type="ECO:0000256" key="1">
    <source>
        <dbReference type="ARBA" id="ARBA00003747"/>
    </source>
</evidence>
<dbReference type="PROSITE" id="PS50011">
    <property type="entry name" value="PROTEIN_KINASE_DOM"/>
    <property type="match status" value="1"/>
</dbReference>
<feature type="domain" description="Protein kinase" evidence="15">
    <location>
        <begin position="36"/>
        <end position="321"/>
    </location>
</feature>
<dbReference type="GO" id="GO:0004713">
    <property type="term" value="F:protein tyrosine kinase activity"/>
    <property type="evidence" value="ECO:0007669"/>
    <property type="project" value="InterPro"/>
</dbReference>
<dbReference type="PANTHER" id="PTHR24054:SF0">
    <property type="entry name" value="CASEIN KINASE II SUBUNIT ALPHA"/>
    <property type="match status" value="1"/>
</dbReference>
<evidence type="ECO:0000313" key="17">
    <source>
        <dbReference type="Proteomes" id="UP000826661"/>
    </source>
</evidence>
<dbReference type="EC" id="2.7.11.1" evidence="3"/>
<dbReference type="PANTHER" id="PTHR24054">
    <property type="entry name" value="CASEIN KINASE II SUBUNIT ALPHA"/>
    <property type="match status" value="1"/>
</dbReference>
<keyword evidence="7" id="KW-0808">Transferase</keyword>
<keyword evidence="6 16" id="KW-0723">Serine/threonine-protein kinase</keyword>
<comment type="catalytic activity">
    <reaction evidence="14">
        <text>L-seryl-[protein] + ATP = O-phospho-L-seryl-[protein] + ADP + H(+)</text>
        <dbReference type="Rhea" id="RHEA:17989"/>
        <dbReference type="Rhea" id="RHEA-COMP:9863"/>
        <dbReference type="Rhea" id="RHEA-COMP:11604"/>
        <dbReference type="ChEBI" id="CHEBI:15378"/>
        <dbReference type="ChEBI" id="CHEBI:29999"/>
        <dbReference type="ChEBI" id="CHEBI:30616"/>
        <dbReference type="ChEBI" id="CHEBI:83421"/>
        <dbReference type="ChEBI" id="CHEBI:456216"/>
        <dbReference type="EC" id="2.7.11.1"/>
    </reaction>
</comment>
<dbReference type="FunFam" id="1.10.510.10:FF:000059">
    <property type="entry name" value="Casein kinase II subunit alpha"/>
    <property type="match status" value="1"/>
</dbReference>
<keyword evidence="10" id="KW-0067">ATP-binding</keyword>
<dbReference type="InterPro" id="IPR011009">
    <property type="entry name" value="Kinase-like_dom_sf"/>
</dbReference>
<dbReference type="GO" id="GO:0006356">
    <property type="term" value="P:regulation of transcription by RNA polymerase I"/>
    <property type="evidence" value="ECO:0007669"/>
    <property type="project" value="TreeGrafter"/>
</dbReference>
<dbReference type="InterPro" id="IPR020635">
    <property type="entry name" value="Tyr_kinase_cat_dom"/>
</dbReference>
<dbReference type="GO" id="GO:0005634">
    <property type="term" value="C:nucleus"/>
    <property type="evidence" value="ECO:0007669"/>
    <property type="project" value="TreeGrafter"/>
</dbReference>
<dbReference type="GO" id="GO:0006359">
    <property type="term" value="P:regulation of transcription by RNA polymerase III"/>
    <property type="evidence" value="ECO:0007669"/>
    <property type="project" value="TreeGrafter"/>
</dbReference>
<dbReference type="PROSITE" id="PS00109">
    <property type="entry name" value="PROTEIN_KINASE_TYR"/>
    <property type="match status" value="1"/>
</dbReference>
<dbReference type="GO" id="GO:0006974">
    <property type="term" value="P:DNA damage response"/>
    <property type="evidence" value="ECO:0007669"/>
    <property type="project" value="TreeGrafter"/>
</dbReference>
<gene>
    <name evidence="16" type="ORF">H0G86_007313</name>
</gene>
<dbReference type="GO" id="GO:0005524">
    <property type="term" value="F:ATP binding"/>
    <property type="evidence" value="ECO:0007669"/>
    <property type="project" value="UniProtKB-KW"/>
</dbReference>
<comment type="subunit">
    <text evidence="2">Component of the EKC/KEOPS complex composed of at least BUD32, CGI121, GON7, KAE1 and PCC1; the whole complex dimerizes.</text>
</comment>
<dbReference type="EMBL" id="CP075867">
    <property type="protein sequence ID" value="QYT00220.1"/>
    <property type="molecule type" value="Genomic_DNA"/>
</dbReference>
<dbReference type="AlphaFoldDB" id="A0A8G0LHS7"/>
<evidence type="ECO:0000256" key="3">
    <source>
        <dbReference type="ARBA" id="ARBA00012513"/>
    </source>
</evidence>
<evidence type="ECO:0000256" key="2">
    <source>
        <dbReference type="ARBA" id="ARBA00011534"/>
    </source>
</evidence>
<dbReference type="Gene3D" id="1.10.510.10">
    <property type="entry name" value="Transferase(Phosphotransferase) domain 1"/>
    <property type="match status" value="1"/>
</dbReference>
<dbReference type="GO" id="GO:0005956">
    <property type="term" value="C:protein kinase CK2 complex"/>
    <property type="evidence" value="ECO:0007669"/>
    <property type="project" value="TreeGrafter"/>
</dbReference>
<dbReference type="Gene3D" id="3.30.200.20">
    <property type="entry name" value="Phosphorylase Kinase, domain 1"/>
    <property type="match status" value="1"/>
</dbReference>
<evidence type="ECO:0000256" key="12">
    <source>
        <dbReference type="ARBA" id="ARBA00033194"/>
    </source>
</evidence>
<evidence type="ECO:0000256" key="13">
    <source>
        <dbReference type="ARBA" id="ARBA00047899"/>
    </source>
</evidence>
<dbReference type="FunFam" id="3.30.200.20:FF:000088">
    <property type="entry name" value="Casein kinase II subunit alpha"/>
    <property type="match status" value="1"/>
</dbReference>
<evidence type="ECO:0000256" key="7">
    <source>
        <dbReference type="ARBA" id="ARBA00022679"/>
    </source>
</evidence>
<dbReference type="InterPro" id="IPR000719">
    <property type="entry name" value="Prot_kinase_dom"/>
</dbReference>
<evidence type="ECO:0000256" key="10">
    <source>
        <dbReference type="ARBA" id="ARBA00022840"/>
    </source>
</evidence>
<evidence type="ECO:0000256" key="9">
    <source>
        <dbReference type="ARBA" id="ARBA00022777"/>
    </source>
</evidence>